<name>A0A383V6K3_TETOB</name>
<organism evidence="2 3">
    <name type="scientific">Tetradesmus obliquus</name>
    <name type="common">Green alga</name>
    <name type="synonym">Acutodesmus obliquus</name>
    <dbReference type="NCBI Taxonomy" id="3088"/>
    <lineage>
        <taxon>Eukaryota</taxon>
        <taxon>Viridiplantae</taxon>
        <taxon>Chlorophyta</taxon>
        <taxon>core chlorophytes</taxon>
        <taxon>Chlorophyceae</taxon>
        <taxon>CS clade</taxon>
        <taxon>Sphaeropleales</taxon>
        <taxon>Scenedesmaceae</taxon>
        <taxon>Tetradesmus</taxon>
    </lineage>
</organism>
<evidence type="ECO:0000256" key="1">
    <source>
        <dbReference type="SAM" id="MobiDB-lite"/>
    </source>
</evidence>
<reference evidence="2 3" key="1">
    <citation type="submission" date="2016-10" db="EMBL/GenBank/DDBJ databases">
        <authorList>
            <person name="Cai Z."/>
        </authorList>
    </citation>
    <scope>NUCLEOTIDE SEQUENCE [LARGE SCALE GENOMIC DNA]</scope>
</reference>
<dbReference type="Proteomes" id="UP000256970">
    <property type="component" value="Unassembled WGS sequence"/>
</dbReference>
<feature type="region of interest" description="Disordered" evidence="1">
    <location>
        <begin position="1"/>
        <end position="36"/>
    </location>
</feature>
<accession>A0A383V6K3</accession>
<feature type="compositionally biased region" description="Low complexity" evidence="1">
    <location>
        <begin position="324"/>
        <end position="337"/>
    </location>
</feature>
<feature type="region of interest" description="Disordered" evidence="1">
    <location>
        <begin position="204"/>
        <end position="337"/>
    </location>
</feature>
<feature type="compositionally biased region" description="Basic residues" evidence="1">
    <location>
        <begin position="259"/>
        <end position="268"/>
    </location>
</feature>
<gene>
    <name evidence="2" type="ORF">BQ4739_LOCUS1741</name>
</gene>
<keyword evidence="3" id="KW-1185">Reference proteome</keyword>
<feature type="region of interest" description="Disordered" evidence="1">
    <location>
        <begin position="458"/>
        <end position="480"/>
    </location>
</feature>
<proteinExistence type="predicted"/>
<sequence>MQRSKRKAGKGALELLSGADSDDFEETPARAPKAMKSDKVEKVRVWWPPTKDKDRTGFSGAYWPASVHRKGTNFLEVEYDNGEREKVDPDNIFPFDVPIEFGKETTPLMVGEFVEVSNNSKTDPCAWVGCVKTLGKKCLINYPFHDSPDELIKLEHLRRARVWDDLDWQYIDVGQRWKAGEVTSPIELNLLTEEEYYRKLKQLGGKVSGGKGSRGKKPAAAAAAPPSESEGSDSQQDDSSSGEEQQQPQPKKQSSTGRQRGRPRKPQHPTRSMLDEASNGTRERKEEKPTGARKRKPAAVRQAPANANSKEKDARQQQHEKQPSETPAAAAPASPTPATAVKNAAALAVAAANEAAGTAAAVAAADKAAGKAADAGAAAAGAAASGSPGSAAAPVTLTALMQGLSQPVLLLPAAAGQQTPTMLLLPKGTDPAGLGFGRGAVALQGAAAGAAAAGRGLGAGGAGAPGTGNSQSSSGAAAARAGVLQQPAQPVAAAPPLAALSPRGPPGMLNLFPAGTSQAAAAAEIDSQLALLDLTAARLALAQRYSSEAYLLLVDCWRAESARLPDALRSFRANVLSCPQPDYQAFMVGIFGMQRMKELELQQQ</sequence>
<protein>
    <recommendedName>
        <fullName evidence="4">Agenet domain-containing protein</fullName>
    </recommendedName>
</protein>
<dbReference type="EMBL" id="FNXT01000131">
    <property type="protein sequence ID" value="SZX61228.1"/>
    <property type="molecule type" value="Genomic_DNA"/>
</dbReference>
<feature type="compositionally biased region" description="Basic and acidic residues" evidence="1">
    <location>
        <begin position="309"/>
        <end position="323"/>
    </location>
</feature>
<feature type="compositionally biased region" description="Low complexity" evidence="1">
    <location>
        <begin position="218"/>
        <end position="255"/>
    </location>
</feature>
<evidence type="ECO:0008006" key="4">
    <source>
        <dbReference type="Google" id="ProtNLM"/>
    </source>
</evidence>
<feature type="compositionally biased region" description="Low complexity" evidence="1">
    <location>
        <begin position="467"/>
        <end position="480"/>
    </location>
</feature>
<feature type="compositionally biased region" description="Basic and acidic residues" evidence="1">
    <location>
        <begin position="281"/>
        <end position="290"/>
    </location>
</feature>
<dbReference type="AlphaFoldDB" id="A0A383V6K3"/>
<evidence type="ECO:0000313" key="3">
    <source>
        <dbReference type="Proteomes" id="UP000256970"/>
    </source>
</evidence>
<evidence type="ECO:0000313" key="2">
    <source>
        <dbReference type="EMBL" id="SZX61228.1"/>
    </source>
</evidence>